<proteinExistence type="predicted"/>
<evidence type="ECO:0000313" key="2">
    <source>
        <dbReference type="Proteomes" id="UP000005546"/>
    </source>
</evidence>
<dbReference type="STRING" id="762982.HMPREF9442_03166"/>
<dbReference type="EMBL" id="AFBR01000092">
    <property type="protein sequence ID" value="EGG50720.1"/>
    <property type="molecule type" value="Genomic_DNA"/>
</dbReference>
<gene>
    <name evidence="1" type="ORF">HMPREF9442_03166</name>
</gene>
<dbReference type="HOGENOM" id="CLU_3010188_0_0_10"/>
<sequence>MYGFLMGISVAFFNMRRTENQLAEIDFSFSSCWFFILRRLIQGYEEICIALYDRIL</sequence>
<dbReference type="Proteomes" id="UP000005546">
    <property type="component" value="Unassembled WGS sequence"/>
</dbReference>
<comment type="caution">
    <text evidence="1">The sequence shown here is derived from an EMBL/GenBank/DDBJ whole genome shotgun (WGS) entry which is preliminary data.</text>
</comment>
<organism evidence="1 2">
    <name type="scientific">Paraprevotella xylaniphila YIT 11841</name>
    <dbReference type="NCBI Taxonomy" id="762982"/>
    <lineage>
        <taxon>Bacteria</taxon>
        <taxon>Pseudomonadati</taxon>
        <taxon>Bacteroidota</taxon>
        <taxon>Bacteroidia</taxon>
        <taxon>Bacteroidales</taxon>
        <taxon>Prevotellaceae</taxon>
        <taxon>Paraprevotella</taxon>
    </lineage>
</organism>
<protein>
    <submittedName>
        <fullName evidence="1">Uncharacterized protein</fullName>
    </submittedName>
</protein>
<accession>F3QY74</accession>
<keyword evidence="2" id="KW-1185">Reference proteome</keyword>
<reference evidence="1 2" key="1">
    <citation type="submission" date="2011-02" db="EMBL/GenBank/DDBJ databases">
        <authorList>
            <person name="Weinstock G."/>
            <person name="Sodergren E."/>
            <person name="Clifton S."/>
            <person name="Fulton L."/>
            <person name="Fulton B."/>
            <person name="Courtney L."/>
            <person name="Fronick C."/>
            <person name="Harrison M."/>
            <person name="Strong C."/>
            <person name="Farmer C."/>
            <person name="Delahaunty K."/>
            <person name="Markovic C."/>
            <person name="Hall O."/>
            <person name="Minx P."/>
            <person name="Tomlinson C."/>
            <person name="Mitreva M."/>
            <person name="Hou S."/>
            <person name="Chen J."/>
            <person name="Wollam A."/>
            <person name="Pepin K.H."/>
            <person name="Johnson M."/>
            <person name="Bhonagiri V."/>
            <person name="Zhang X."/>
            <person name="Suruliraj S."/>
            <person name="Warren W."/>
            <person name="Chinwalla A."/>
            <person name="Mardis E.R."/>
            <person name="Wilson R.K."/>
        </authorList>
    </citation>
    <scope>NUCLEOTIDE SEQUENCE [LARGE SCALE GENOMIC DNA]</scope>
    <source>
        <strain evidence="1 2">YIT 11841</strain>
    </source>
</reference>
<name>F3QY74_9BACT</name>
<evidence type="ECO:0000313" key="1">
    <source>
        <dbReference type="EMBL" id="EGG50720.1"/>
    </source>
</evidence>
<dbReference type="AlphaFoldDB" id="F3QY74"/>